<sequence>LLNLLTGSSSQFERHCSGQCCCVQSISPRPVVGTRELTRPHPQGSGPGSSGALFTAHGDVLCAGARGVDRLPPPPSPHYSSYPSSCSLSPFQTQYSAAFAEEVDSPCPRSRVPSFTDKEDTWGDEDFTFGAYQPTVGSSEGRQSRRQSVSRFLDGGTDPKREAGSRQSTPAASSPIPPRRGGADWLGLKDDSSDLLPRSLGREARRGPPPASQHSAPVRHPAAAGLPSLGAKAPAKGTGPPARGSQPAEPGASEEEADEDWLSHALSRKKAQGLARAECGAASEGQQSAGAAGRPPSRSQPAASTQVLEPAAAGEIPGIATQGPWSPPATSGSTVTWNKAASALHAGDPKRGRAPGDHSGTEPAVVFPNSQEPSGPSVPVQSLLPDSLAQSLLPSPEYQQQLVAAQAQLQSGTELQATLLQSQAQLAELEAQVRKLELERTQHKLLLESLQQRHQADLELIECAHRSRVKVLETSYQQREERLRRENEELSAQYLSHCQEAEQARAELTAQHQRRLAAATQEKDQEMERLRELQRASILEMRKDHEEQLQRLKLLKDREIDAVTSATSHTRSLNGIIEQMEKFSSSLHELSSRVEASHLSTSQERELGIRQQDKQLQALQERLSRQQRDMEEERSRLQEVIGKMEARLGEQSRLLEQERWRVHAEQSKAESAQRTLEEQRKVMVQQIAMEREELERAKSALLEEQKSVMHKCGEERRRLAAEWAELFAQQKLRKEQAEREAERALQVDTQREGTLVSLAKEQAELKIRASELRAKEDQLAAEREALERERQELRLEKERVSAAAQRIRLRSEEVESMSQVASKKYEEGERALRDARQLQSDQQARLQLVQEQQERLRQQERHVHQARRLPEALPPAPLPGTPPQPSALTAVSSSLGAGQEHLSLAQQRLQLDRVRQDLPSSPVGLLSRAQDPAASGLSATLSPAPTVPRCSQPLVGLGPSHLYAKLVLLKHTAEQDRDFLENEQFFLETLKKASYNMASHSA</sequence>
<protein>
    <submittedName>
        <fullName evidence="1">Fas binding factor 1</fullName>
    </submittedName>
</protein>
<accession>A0AC11CSA8</accession>
<reference evidence="1" key="3">
    <citation type="submission" date="2025-09" db="UniProtKB">
        <authorList>
            <consortium name="Ensembl"/>
        </authorList>
    </citation>
    <scope>IDENTIFICATION</scope>
</reference>
<organism evidence="1">
    <name type="scientific">Ovis aries</name>
    <name type="common">Sheep</name>
    <dbReference type="NCBI Taxonomy" id="9940"/>
    <lineage>
        <taxon>Eukaryota</taxon>
        <taxon>Metazoa</taxon>
        <taxon>Chordata</taxon>
        <taxon>Craniata</taxon>
        <taxon>Vertebrata</taxon>
        <taxon>Euteleostomi</taxon>
        <taxon>Mammalia</taxon>
        <taxon>Eutheria</taxon>
        <taxon>Laurasiatheria</taxon>
        <taxon>Artiodactyla</taxon>
        <taxon>Ruminantia</taxon>
        <taxon>Pecora</taxon>
        <taxon>Bovidae</taxon>
        <taxon>Caprinae</taxon>
        <taxon>Ovis</taxon>
    </lineage>
</organism>
<gene>
    <name evidence="1" type="primary">FBF1</name>
</gene>
<proteinExistence type="predicted"/>
<reference evidence="1" key="1">
    <citation type="submission" date="2020-11" db="EMBL/GenBank/DDBJ databases">
        <authorList>
            <person name="Davenport K.M."/>
            <person name="Bickhart D.M."/>
            <person name="Smith T.P.L."/>
            <person name="Murdoch B.M."/>
            <person name="Rosen B.D."/>
        </authorList>
    </citation>
    <scope>NUCLEOTIDE SEQUENCE [LARGE SCALE GENOMIC DNA]</scope>
    <source>
        <strain evidence="1">OAR_USU_Benz2616</strain>
    </source>
</reference>
<name>A0AC11CSA8_SHEEP</name>
<dbReference type="Ensembl" id="ENSOART00020054290.1">
    <property type="protein sequence ID" value="ENSOARP00020035026.1"/>
    <property type="gene ID" value="ENSOARG00020010978.2"/>
</dbReference>
<evidence type="ECO:0000313" key="1">
    <source>
        <dbReference type="Ensembl" id="ENSOARP00020035026.1"/>
    </source>
</evidence>
<reference evidence="1" key="2">
    <citation type="submission" date="2025-08" db="UniProtKB">
        <authorList>
            <consortium name="Ensembl"/>
        </authorList>
    </citation>
    <scope>IDENTIFICATION</scope>
</reference>